<evidence type="ECO:0000256" key="1">
    <source>
        <dbReference type="SAM" id="MobiDB-lite"/>
    </source>
</evidence>
<gene>
    <name evidence="2" type="ORF">DY048_06915</name>
</gene>
<feature type="compositionally biased region" description="Basic and acidic residues" evidence="1">
    <location>
        <begin position="1"/>
        <end position="13"/>
    </location>
</feature>
<proteinExistence type="predicted"/>
<protein>
    <submittedName>
        <fullName evidence="2">Uncharacterized protein</fullName>
    </submittedName>
</protein>
<dbReference type="RefSeq" id="WP_140921741.1">
    <property type="nucleotide sequence ID" value="NZ_QUAM01000006.1"/>
</dbReference>
<sequence>MAEFTEQKEENKDLQGGQPANNEGENPVKADGENKDGGTTPVITNSNATLDQRTSVKDIDDRTREISITEKNGTTISAQMTAPGLKQGDYIDSMRQVVIPDGDTGTGAVRFTPVNFHEALFGIFGTNSVKVNGKPAGEAISWEFFDKHSREAFTWMMDQADTFLGDLS</sequence>
<feature type="region of interest" description="Disordered" evidence="1">
    <location>
        <begin position="1"/>
        <end position="54"/>
    </location>
</feature>
<dbReference type="Proteomes" id="UP000767392">
    <property type="component" value="Unassembled WGS sequence"/>
</dbReference>
<dbReference type="EMBL" id="QUAM01000006">
    <property type="protein sequence ID" value="TPR12735.1"/>
    <property type="molecule type" value="Genomic_DNA"/>
</dbReference>
<name>A0ABY2YVH9_9LACO</name>
<accession>A0ABY2YVH9</accession>
<feature type="compositionally biased region" description="Polar residues" evidence="1">
    <location>
        <begin position="41"/>
        <end position="53"/>
    </location>
</feature>
<comment type="caution">
    <text evidence="2">The sequence shown here is derived from an EMBL/GenBank/DDBJ whole genome shotgun (WGS) entry which is preliminary data.</text>
</comment>
<keyword evidence="3" id="KW-1185">Reference proteome</keyword>
<organism evidence="2 3">
    <name type="scientific">Apilactobacillus timberlakei</name>
    <dbReference type="NCBI Taxonomy" id="2008380"/>
    <lineage>
        <taxon>Bacteria</taxon>
        <taxon>Bacillati</taxon>
        <taxon>Bacillota</taxon>
        <taxon>Bacilli</taxon>
        <taxon>Lactobacillales</taxon>
        <taxon>Lactobacillaceae</taxon>
        <taxon>Apilactobacillus</taxon>
    </lineage>
</organism>
<evidence type="ECO:0000313" key="3">
    <source>
        <dbReference type="Proteomes" id="UP000767392"/>
    </source>
</evidence>
<feature type="compositionally biased region" description="Basic and acidic residues" evidence="1">
    <location>
        <begin position="26"/>
        <end position="36"/>
    </location>
</feature>
<reference evidence="2 3" key="1">
    <citation type="submission" date="2018-08" db="EMBL/GenBank/DDBJ databases">
        <title>Comparative genomics of wild bee and flower associated Lactobacillus reveals potential adaptation to the bee host.</title>
        <authorList>
            <person name="Vuong H.Q."/>
            <person name="Mcfrederick Q.S."/>
        </authorList>
    </citation>
    <scope>NUCLEOTIDE SEQUENCE [LARGE SCALE GENOMIC DNA]</scope>
    <source>
        <strain evidence="2 3">HV_04</strain>
    </source>
</reference>
<evidence type="ECO:0000313" key="2">
    <source>
        <dbReference type="EMBL" id="TPR12735.1"/>
    </source>
</evidence>